<dbReference type="InterPro" id="IPR000189">
    <property type="entry name" value="Transglyc_AS"/>
</dbReference>
<dbReference type="PANTHER" id="PTHR37423:SF2">
    <property type="entry name" value="MEMBRANE-BOUND LYTIC MUREIN TRANSGLYCOSYLASE C"/>
    <property type="match status" value="1"/>
</dbReference>
<proteinExistence type="inferred from homology"/>
<dbReference type="EMBL" id="CP034759">
    <property type="protein sequence ID" value="QBG37786.1"/>
    <property type="molecule type" value="Genomic_DNA"/>
</dbReference>
<evidence type="ECO:0000259" key="2">
    <source>
        <dbReference type="Pfam" id="PF01464"/>
    </source>
</evidence>
<organism evidence="3 4">
    <name type="scientific">Litorilituus sediminis</name>
    <dbReference type="NCBI Taxonomy" id="718192"/>
    <lineage>
        <taxon>Bacteria</taxon>
        <taxon>Pseudomonadati</taxon>
        <taxon>Pseudomonadota</taxon>
        <taxon>Gammaproteobacteria</taxon>
        <taxon>Alteromonadales</taxon>
        <taxon>Colwelliaceae</taxon>
        <taxon>Litorilituus</taxon>
    </lineage>
</organism>
<dbReference type="Proteomes" id="UP000290244">
    <property type="component" value="Chromosome"/>
</dbReference>
<dbReference type="InterPro" id="IPR023346">
    <property type="entry name" value="Lysozyme-like_dom_sf"/>
</dbReference>
<dbReference type="SUPFAM" id="SSF53955">
    <property type="entry name" value="Lysozyme-like"/>
    <property type="match status" value="1"/>
</dbReference>
<evidence type="ECO:0000256" key="1">
    <source>
        <dbReference type="ARBA" id="ARBA00007734"/>
    </source>
</evidence>
<dbReference type="Pfam" id="PF01464">
    <property type="entry name" value="SLT"/>
    <property type="match status" value="1"/>
</dbReference>
<keyword evidence="4" id="KW-1185">Reference proteome</keyword>
<accession>A0A4P6P7Q9</accession>
<evidence type="ECO:0000313" key="4">
    <source>
        <dbReference type="Proteomes" id="UP000290244"/>
    </source>
</evidence>
<protein>
    <submittedName>
        <fullName evidence="3">Lytic transglycosylase domain-containing protein</fullName>
    </submittedName>
</protein>
<dbReference type="PROSITE" id="PS00922">
    <property type="entry name" value="TRANSGLYCOSYLASE"/>
    <property type="match status" value="1"/>
</dbReference>
<dbReference type="InterPro" id="IPR008258">
    <property type="entry name" value="Transglycosylase_SLT_dom_1"/>
</dbReference>
<reference evidence="3 4" key="1">
    <citation type="submission" date="2018-12" db="EMBL/GenBank/DDBJ databases">
        <title>Complete genome of Litorilituus sediminis.</title>
        <authorList>
            <person name="Liu A."/>
            <person name="Rong J."/>
        </authorList>
    </citation>
    <scope>NUCLEOTIDE SEQUENCE [LARGE SCALE GENOMIC DNA]</scope>
    <source>
        <strain evidence="3 4">JCM 17549</strain>
    </source>
</reference>
<dbReference type="PANTHER" id="PTHR37423">
    <property type="entry name" value="SOLUBLE LYTIC MUREIN TRANSGLYCOSYLASE-RELATED"/>
    <property type="match status" value="1"/>
</dbReference>
<feature type="domain" description="Transglycosylase SLT" evidence="2">
    <location>
        <begin position="70"/>
        <end position="168"/>
    </location>
</feature>
<dbReference type="Gene3D" id="1.10.530.10">
    <property type="match status" value="1"/>
</dbReference>
<name>A0A4P6P7Q9_9GAMM</name>
<evidence type="ECO:0000313" key="3">
    <source>
        <dbReference type="EMBL" id="QBG37786.1"/>
    </source>
</evidence>
<dbReference type="GO" id="GO:0008933">
    <property type="term" value="F:peptidoglycan lytic transglycosylase activity"/>
    <property type="evidence" value="ECO:0007669"/>
    <property type="project" value="InterPro"/>
</dbReference>
<sequence>MAILTLACAFAGAETTVYKYRSKSGVTSFSDIEPIGLDYQQIRFDCYACQIDSLVNWRNTKLYLSEYSKAIHQASSQHQIDPALVRAIIHAESHFNAKAISKQGAQGLMQLMPETAAWLGVKNPLVAKQNIQGGVKHLARLVKKYRGNISLASAAYNAGETTIKKYGGIPPYPETQVYVERVEILLKRYQQEYEKSGYTSS</sequence>
<comment type="similarity">
    <text evidence="1">Belongs to the transglycosylase Slt family.</text>
</comment>
<dbReference type="KEGG" id="lsd:EMK97_09585"/>
<dbReference type="OrthoDB" id="92254at2"/>
<gene>
    <name evidence="3" type="ORF">EMK97_09585</name>
</gene>
<dbReference type="GO" id="GO:0016020">
    <property type="term" value="C:membrane"/>
    <property type="evidence" value="ECO:0007669"/>
    <property type="project" value="InterPro"/>
</dbReference>
<dbReference type="CDD" id="cd00254">
    <property type="entry name" value="LT-like"/>
    <property type="match status" value="1"/>
</dbReference>
<dbReference type="GO" id="GO:0000270">
    <property type="term" value="P:peptidoglycan metabolic process"/>
    <property type="evidence" value="ECO:0007669"/>
    <property type="project" value="InterPro"/>
</dbReference>
<dbReference type="AlphaFoldDB" id="A0A4P6P7Q9"/>